<sequence length="142" mass="15943">MLRCSDDGREVYVSSVRKNGSSATSVRILNCRLLSLQWMKTMGKDNDEKPGQGLLVYTRKKKRYITFASFARELPRVVVYHCATALFSPAKRASLARAFYARITIVELVKNALHFEEIVSGTTSGSYSYRCESGGFAEQART</sequence>
<evidence type="ECO:0000313" key="2">
    <source>
        <dbReference type="Proteomes" id="UP000030645"/>
    </source>
</evidence>
<reference evidence="2" key="1">
    <citation type="submission" date="2013-01" db="EMBL/GenBank/DDBJ databases">
        <title>Draft Genome Sequence of a Mulberry Tree, Morus notabilis C.K. Schneid.</title>
        <authorList>
            <person name="He N."/>
            <person name="Zhao S."/>
        </authorList>
    </citation>
    <scope>NUCLEOTIDE SEQUENCE</scope>
</reference>
<evidence type="ECO:0000313" key="1">
    <source>
        <dbReference type="EMBL" id="EXC10035.1"/>
    </source>
</evidence>
<keyword evidence="2" id="KW-1185">Reference proteome</keyword>
<protein>
    <submittedName>
        <fullName evidence="1">Uncharacterized protein</fullName>
    </submittedName>
</protein>
<dbReference type="EMBL" id="KE345621">
    <property type="protein sequence ID" value="EXC10035.1"/>
    <property type="molecule type" value="Genomic_DNA"/>
</dbReference>
<dbReference type="AlphaFoldDB" id="W9RTQ3"/>
<organism evidence="1 2">
    <name type="scientific">Morus notabilis</name>
    <dbReference type="NCBI Taxonomy" id="981085"/>
    <lineage>
        <taxon>Eukaryota</taxon>
        <taxon>Viridiplantae</taxon>
        <taxon>Streptophyta</taxon>
        <taxon>Embryophyta</taxon>
        <taxon>Tracheophyta</taxon>
        <taxon>Spermatophyta</taxon>
        <taxon>Magnoliopsida</taxon>
        <taxon>eudicotyledons</taxon>
        <taxon>Gunneridae</taxon>
        <taxon>Pentapetalae</taxon>
        <taxon>rosids</taxon>
        <taxon>fabids</taxon>
        <taxon>Rosales</taxon>
        <taxon>Moraceae</taxon>
        <taxon>Moreae</taxon>
        <taxon>Morus</taxon>
    </lineage>
</organism>
<gene>
    <name evidence="1" type="ORF">L484_004720</name>
</gene>
<proteinExistence type="predicted"/>
<name>W9RTQ3_9ROSA</name>
<dbReference type="Proteomes" id="UP000030645">
    <property type="component" value="Unassembled WGS sequence"/>
</dbReference>
<accession>W9RTQ3</accession>